<name>A0A6A6I587_9PLEO</name>
<protein>
    <submittedName>
        <fullName evidence="3">Uncharacterized protein</fullName>
    </submittedName>
</protein>
<dbReference type="AlphaFoldDB" id="A0A6A6I587"/>
<proteinExistence type="predicted"/>
<feature type="transmembrane region" description="Helical" evidence="2">
    <location>
        <begin position="179"/>
        <end position="201"/>
    </location>
</feature>
<evidence type="ECO:0000313" key="4">
    <source>
        <dbReference type="Proteomes" id="UP000800094"/>
    </source>
</evidence>
<accession>A0A6A6I587</accession>
<evidence type="ECO:0000256" key="1">
    <source>
        <dbReference type="SAM" id="MobiDB-lite"/>
    </source>
</evidence>
<evidence type="ECO:0000313" key="3">
    <source>
        <dbReference type="EMBL" id="KAF2245694.1"/>
    </source>
</evidence>
<dbReference type="Proteomes" id="UP000800094">
    <property type="component" value="Unassembled WGS sequence"/>
</dbReference>
<organism evidence="3 4">
    <name type="scientific">Trematosphaeria pertusa</name>
    <dbReference type="NCBI Taxonomy" id="390896"/>
    <lineage>
        <taxon>Eukaryota</taxon>
        <taxon>Fungi</taxon>
        <taxon>Dikarya</taxon>
        <taxon>Ascomycota</taxon>
        <taxon>Pezizomycotina</taxon>
        <taxon>Dothideomycetes</taxon>
        <taxon>Pleosporomycetidae</taxon>
        <taxon>Pleosporales</taxon>
        <taxon>Massarineae</taxon>
        <taxon>Trematosphaeriaceae</taxon>
        <taxon>Trematosphaeria</taxon>
    </lineage>
</organism>
<feature type="compositionally biased region" description="Basic residues" evidence="1">
    <location>
        <begin position="1"/>
        <end position="12"/>
    </location>
</feature>
<keyword evidence="2" id="KW-1133">Transmembrane helix</keyword>
<dbReference type="OrthoDB" id="10621491at2759"/>
<feature type="region of interest" description="Disordered" evidence="1">
    <location>
        <begin position="1"/>
        <end position="87"/>
    </location>
</feature>
<sequence>MSVGLSRRRRPPPLHLPSIERRRKDDEDELTPLPKSPLFPTKPDAVRPTSQQALEPSVVVSTQSSSQALPSSAAATSNPSPDRATSVRRLTTVLQLSTEPSTTHRSPTRTTFVTVTQSLKSPKEKGETPEPTRTVFISAPPQVVTVTAQPGIPAPAVETLAPPKTQSQGSSPLAPGAKIPIIVLGVLGGVAMFFTVAVILWRRKKKKGEKEVSEQRTMAEADDGGFRAIPDTRPILS</sequence>
<feature type="compositionally biased region" description="Low complexity" evidence="1">
    <location>
        <begin position="57"/>
        <end position="81"/>
    </location>
</feature>
<reference evidence="3" key="1">
    <citation type="journal article" date="2020" name="Stud. Mycol.">
        <title>101 Dothideomycetes genomes: a test case for predicting lifestyles and emergence of pathogens.</title>
        <authorList>
            <person name="Haridas S."/>
            <person name="Albert R."/>
            <person name="Binder M."/>
            <person name="Bloem J."/>
            <person name="Labutti K."/>
            <person name="Salamov A."/>
            <person name="Andreopoulos B."/>
            <person name="Baker S."/>
            <person name="Barry K."/>
            <person name="Bills G."/>
            <person name="Bluhm B."/>
            <person name="Cannon C."/>
            <person name="Castanera R."/>
            <person name="Culley D."/>
            <person name="Daum C."/>
            <person name="Ezra D."/>
            <person name="Gonzalez J."/>
            <person name="Henrissat B."/>
            <person name="Kuo A."/>
            <person name="Liang C."/>
            <person name="Lipzen A."/>
            <person name="Lutzoni F."/>
            <person name="Magnuson J."/>
            <person name="Mondo S."/>
            <person name="Nolan M."/>
            <person name="Ohm R."/>
            <person name="Pangilinan J."/>
            <person name="Park H.-J."/>
            <person name="Ramirez L."/>
            <person name="Alfaro M."/>
            <person name="Sun H."/>
            <person name="Tritt A."/>
            <person name="Yoshinaga Y."/>
            <person name="Zwiers L.-H."/>
            <person name="Turgeon B."/>
            <person name="Goodwin S."/>
            <person name="Spatafora J."/>
            <person name="Crous P."/>
            <person name="Grigoriev I."/>
        </authorList>
    </citation>
    <scope>NUCLEOTIDE SEQUENCE</scope>
    <source>
        <strain evidence="3">CBS 122368</strain>
    </source>
</reference>
<keyword evidence="2" id="KW-0812">Transmembrane</keyword>
<gene>
    <name evidence="3" type="ORF">BU26DRAFT_607889</name>
</gene>
<dbReference type="GeneID" id="54589127"/>
<feature type="region of interest" description="Disordered" evidence="1">
    <location>
        <begin position="207"/>
        <end position="237"/>
    </location>
</feature>
<dbReference type="EMBL" id="ML987200">
    <property type="protein sequence ID" value="KAF2245694.1"/>
    <property type="molecule type" value="Genomic_DNA"/>
</dbReference>
<dbReference type="RefSeq" id="XP_033680698.1">
    <property type="nucleotide sequence ID" value="XM_033835797.1"/>
</dbReference>
<evidence type="ECO:0000256" key="2">
    <source>
        <dbReference type="SAM" id="Phobius"/>
    </source>
</evidence>
<feature type="compositionally biased region" description="Basic and acidic residues" evidence="1">
    <location>
        <begin position="208"/>
        <end position="219"/>
    </location>
</feature>
<keyword evidence="4" id="KW-1185">Reference proteome</keyword>
<keyword evidence="2" id="KW-0472">Membrane</keyword>